<dbReference type="InterPro" id="IPR045894">
    <property type="entry name" value="At5g08430-like"/>
</dbReference>
<evidence type="ECO:0000256" key="1">
    <source>
        <dbReference type="SAM" id="MobiDB-lite"/>
    </source>
</evidence>
<evidence type="ECO:0000259" key="2">
    <source>
        <dbReference type="PROSITE" id="PS50829"/>
    </source>
</evidence>
<gene>
    <name evidence="3" type="ORF">V6N12_049368</name>
</gene>
<protein>
    <recommendedName>
        <fullName evidence="2">GYF domain-containing protein</fullName>
    </recommendedName>
</protein>
<dbReference type="Gene3D" id="3.30.1490.40">
    <property type="match status" value="1"/>
</dbReference>
<keyword evidence="4" id="KW-1185">Reference proteome</keyword>
<reference evidence="3 4" key="1">
    <citation type="journal article" date="2024" name="G3 (Bethesda)">
        <title>Genome assembly of Hibiscus sabdariffa L. provides insights into metabolisms of medicinal natural products.</title>
        <authorList>
            <person name="Kim T."/>
        </authorList>
    </citation>
    <scope>NUCLEOTIDE SEQUENCE [LARGE SCALE GENOMIC DNA]</scope>
    <source>
        <strain evidence="3">TK-2024</strain>
        <tissue evidence="3">Old leaves</tissue>
    </source>
</reference>
<feature type="domain" description="GYF" evidence="2">
    <location>
        <begin position="246"/>
        <end position="302"/>
    </location>
</feature>
<dbReference type="PROSITE" id="PS50829">
    <property type="entry name" value="GYF"/>
    <property type="match status" value="1"/>
</dbReference>
<feature type="region of interest" description="Disordered" evidence="1">
    <location>
        <begin position="188"/>
        <end position="207"/>
    </location>
</feature>
<feature type="compositionally biased region" description="Polar residues" evidence="1">
    <location>
        <begin position="189"/>
        <end position="203"/>
    </location>
</feature>
<dbReference type="InterPro" id="IPR035445">
    <property type="entry name" value="GYF-like_dom_sf"/>
</dbReference>
<dbReference type="PANTHER" id="PTHR46851">
    <property type="entry name" value="OS01G0884500 PROTEIN"/>
    <property type="match status" value="1"/>
</dbReference>
<name>A0ABR2CBK5_9ROSI</name>
<dbReference type="InterPro" id="IPR003169">
    <property type="entry name" value="GYF"/>
</dbReference>
<dbReference type="SUPFAM" id="SSF55277">
    <property type="entry name" value="GYF domain"/>
    <property type="match status" value="1"/>
</dbReference>
<dbReference type="Proteomes" id="UP001472677">
    <property type="component" value="Unassembled WGS sequence"/>
</dbReference>
<feature type="region of interest" description="Disordered" evidence="1">
    <location>
        <begin position="94"/>
        <end position="152"/>
    </location>
</feature>
<dbReference type="PANTHER" id="PTHR46851:SF23">
    <property type="entry name" value="SWIB_MDM2 DOMAIN-CONTAINING PROTEIN"/>
    <property type="match status" value="1"/>
</dbReference>
<dbReference type="EMBL" id="JBBPBM010000057">
    <property type="protein sequence ID" value="KAK8516646.1"/>
    <property type="molecule type" value="Genomic_DNA"/>
</dbReference>
<evidence type="ECO:0000313" key="3">
    <source>
        <dbReference type="EMBL" id="KAK8516646.1"/>
    </source>
</evidence>
<organism evidence="3 4">
    <name type="scientific">Hibiscus sabdariffa</name>
    <name type="common">roselle</name>
    <dbReference type="NCBI Taxonomy" id="183260"/>
    <lineage>
        <taxon>Eukaryota</taxon>
        <taxon>Viridiplantae</taxon>
        <taxon>Streptophyta</taxon>
        <taxon>Embryophyta</taxon>
        <taxon>Tracheophyta</taxon>
        <taxon>Spermatophyta</taxon>
        <taxon>Magnoliopsida</taxon>
        <taxon>eudicotyledons</taxon>
        <taxon>Gunneridae</taxon>
        <taxon>Pentapetalae</taxon>
        <taxon>rosids</taxon>
        <taxon>malvids</taxon>
        <taxon>Malvales</taxon>
        <taxon>Malvaceae</taxon>
        <taxon>Malvoideae</taxon>
        <taxon>Hibiscus</taxon>
    </lineage>
</organism>
<sequence>MDKMQLLQTPLEQSRLLHEVPEVVAEAAEPEPILQDSSREYREEHSALLESAPRSISRIRKCILENNVVSSCRNDGVDAAEGNQKDVKKAFISTRVEGDETPRNPNSQGVKQSCNGTPVPQLLPQEESAASQTRRVCPEKQHKHGDAAGAGEKLVRPVDISEHLKVENHQAEVIELSDDERQDARLLPQQESAGSQTKTPQQLKQRDDGVHVKMENHQVEVIDLSDDEKNNAAIAVSRQALADHDSSIWYCISPHGNTKGPYSMKLLKQWSATSTGSCELHFKVYKRGQRPEEALLLIDAFRQNFNSK</sequence>
<comment type="caution">
    <text evidence="3">The sequence shown here is derived from an EMBL/GenBank/DDBJ whole genome shotgun (WGS) entry which is preliminary data.</text>
</comment>
<proteinExistence type="predicted"/>
<evidence type="ECO:0000313" key="4">
    <source>
        <dbReference type="Proteomes" id="UP001472677"/>
    </source>
</evidence>
<feature type="compositionally biased region" description="Polar residues" evidence="1">
    <location>
        <begin position="103"/>
        <end position="118"/>
    </location>
</feature>
<accession>A0ABR2CBK5</accession>
<feature type="compositionally biased region" description="Basic and acidic residues" evidence="1">
    <location>
        <begin position="136"/>
        <end position="146"/>
    </location>
</feature>